<dbReference type="FunFam" id="2.40.30.10:FF:000059">
    <property type="entry name" value="dual oxidase isoform X1"/>
    <property type="match status" value="1"/>
</dbReference>
<keyword evidence="24" id="KW-1185">Reference proteome</keyword>
<evidence type="ECO:0000259" key="21">
    <source>
        <dbReference type="PROSITE" id="PS50222"/>
    </source>
</evidence>
<keyword evidence="16" id="KW-0376">Hydrogen peroxide</keyword>
<dbReference type="InterPro" id="IPR002048">
    <property type="entry name" value="EF_hand_dom"/>
</dbReference>
<dbReference type="SUPFAM" id="SSF63380">
    <property type="entry name" value="Riboflavin synthase domain-like"/>
    <property type="match status" value="1"/>
</dbReference>
<feature type="transmembrane region" description="Helical" evidence="20">
    <location>
        <begin position="658"/>
        <end position="682"/>
    </location>
</feature>
<evidence type="ECO:0000256" key="5">
    <source>
        <dbReference type="ARBA" id="ARBA00022630"/>
    </source>
</evidence>
<dbReference type="Gene3D" id="2.40.30.10">
    <property type="entry name" value="Translation factors"/>
    <property type="match status" value="1"/>
</dbReference>
<dbReference type="GO" id="GO:0016174">
    <property type="term" value="F:NAD(P)H oxidase H2O2-forming activity"/>
    <property type="evidence" value="ECO:0007669"/>
    <property type="project" value="UniProtKB-EC"/>
</dbReference>
<dbReference type="Proteomes" id="UP000015104">
    <property type="component" value="Unassembled WGS sequence"/>
</dbReference>
<evidence type="ECO:0000259" key="22">
    <source>
        <dbReference type="PROSITE" id="PS51384"/>
    </source>
</evidence>
<protein>
    <recommendedName>
        <fullName evidence="3">NAD(P)H oxidase (H2O2-forming)</fullName>
        <ecNumber evidence="3">1.6.3.1</ecNumber>
    </recommendedName>
</protein>
<dbReference type="Gene3D" id="1.10.238.10">
    <property type="entry name" value="EF-hand"/>
    <property type="match status" value="1"/>
</dbReference>
<evidence type="ECO:0000256" key="3">
    <source>
        <dbReference type="ARBA" id="ARBA00012698"/>
    </source>
</evidence>
<dbReference type="InterPro" id="IPR017927">
    <property type="entry name" value="FAD-bd_FR_type"/>
</dbReference>
<dbReference type="Pfam" id="PF00036">
    <property type="entry name" value="EF-hand_1"/>
    <property type="match status" value="1"/>
</dbReference>
<keyword evidence="12 20" id="KW-1133">Transmembrane helix</keyword>
<comment type="subcellular location">
    <subcellularLocation>
        <location evidence="1">Apical cell membrane</location>
        <topology evidence="1">Multi-pass membrane protein</topology>
    </subcellularLocation>
</comment>
<keyword evidence="5" id="KW-0285">Flavoprotein</keyword>
<evidence type="ECO:0000256" key="11">
    <source>
        <dbReference type="ARBA" id="ARBA00022857"/>
    </source>
</evidence>
<evidence type="ECO:0000256" key="2">
    <source>
        <dbReference type="ARBA" id="ARBA00005644"/>
    </source>
</evidence>
<proteinExistence type="inferred from homology"/>
<feature type="domain" description="EF-hand" evidence="21">
    <location>
        <begin position="881"/>
        <end position="916"/>
    </location>
</feature>
<dbReference type="GO" id="GO:0042744">
    <property type="term" value="P:hydrogen peroxide catabolic process"/>
    <property type="evidence" value="ECO:0007669"/>
    <property type="project" value="UniProtKB-KW"/>
</dbReference>
<comment type="catalytic activity">
    <reaction evidence="17">
        <text>NADH + O2 + H(+) = H2O2 + NAD(+)</text>
        <dbReference type="Rhea" id="RHEA:11264"/>
        <dbReference type="ChEBI" id="CHEBI:15378"/>
        <dbReference type="ChEBI" id="CHEBI:15379"/>
        <dbReference type="ChEBI" id="CHEBI:16240"/>
        <dbReference type="ChEBI" id="CHEBI:57540"/>
        <dbReference type="ChEBI" id="CHEBI:57945"/>
        <dbReference type="EC" id="1.6.3.1"/>
    </reaction>
</comment>
<feature type="binding site" description="axial binding residue" evidence="19">
    <location>
        <position position="368"/>
    </location>
    <ligand>
        <name>heme b</name>
        <dbReference type="ChEBI" id="CHEBI:60344"/>
    </ligand>
    <ligandPart>
        <name>Fe</name>
        <dbReference type="ChEBI" id="CHEBI:18248"/>
    </ligandPart>
</feature>
<dbReference type="Pfam" id="PF08022">
    <property type="entry name" value="FAD_binding_8"/>
    <property type="match status" value="1"/>
</dbReference>
<comment type="catalytic activity">
    <reaction evidence="18">
        <text>NADPH + O2 + H(+) = H2O2 + NADP(+)</text>
        <dbReference type="Rhea" id="RHEA:11260"/>
        <dbReference type="ChEBI" id="CHEBI:15378"/>
        <dbReference type="ChEBI" id="CHEBI:15379"/>
        <dbReference type="ChEBI" id="CHEBI:16240"/>
        <dbReference type="ChEBI" id="CHEBI:57783"/>
        <dbReference type="ChEBI" id="CHEBI:58349"/>
        <dbReference type="EC" id="1.6.3.1"/>
    </reaction>
</comment>
<dbReference type="InterPro" id="IPR018247">
    <property type="entry name" value="EF_Hand_1_Ca_BS"/>
</dbReference>
<dbReference type="PROSITE" id="PS00018">
    <property type="entry name" value="EF_HAND_1"/>
    <property type="match status" value="2"/>
</dbReference>
<dbReference type="PROSITE" id="PS51384">
    <property type="entry name" value="FAD_FR"/>
    <property type="match status" value="1"/>
</dbReference>
<dbReference type="FunFam" id="3.40.50.80:FF:000020">
    <property type="entry name" value="Dual oxidase 1"/>
    <property type="match status" value="1"/>
</dbReference>
<reference evidence="23" key="2">
    <citation type="submission" date="2015-06" db="UniProtKB">
        <authorList>
            <consortium name="EnsemblMetazoa"/>
        </authorList>
    </citation>
    <scope>IDENTIFICATION</scope>
</reference>
<feature type="transmembrane region" description="Helical" evidence="20">
    <location>
        <begin position="1082"/>
        <end position="1103"/>
    </location>
</feature>
<dbReference type="InterPro" id="IPR050369">
    <property type="entry name" value="RBOH/FRE"/>
</dbReference>
<dbReference type="GO" id="GO:0020037">
    <property type="term" value="F:heme binding"/>
    <property type="evidence" value="ECO:0007669"/>
    <property type="project" value="InterPro"/>
</dbReference>
<evidence type="ECO:0000256" key="7">
    <source>
        <dbReference type="ARBA" id="ARBA00022723"/>
    </source>
</evidence>
<dbReference type="PROSITE" id="PS50292">
    <property type="entry name" value="PEROXIDASE_3"/>
    <property type="match status" value="1"/>
</dbReference>
<feature type="transmembrane region" description="Helical" evidence="20">
    <location>
        <begin position="1115"/>
        <end position="1139"/>
    </location>
</feature>
<keyword evidence="14 20" id="KW-0472">Membrane</keyword>
<dbReference type="eggNOG" id="KOG0039">
    <property type="taxonomic scope" value="Eukaryota"/>
</dbReference>
<organism evidence="23 24">
    <name type="scientific">Tetranychus urticae</name>
    <name type="common">Two-spotted spider mite</name>
    <dbReference type="NCBI Taxonomy" id="32264"/>
    <lineage>
        <taxon>Eukaryota</taxon>
        <taxon>Metazoa</taxon>
        <taxon>Ecdysozoa</taxon>
        <taxon>Arthropoda</taxon>
        <taxon>Chelicerata</taxon>
        <taxon>Arachnida</taxon>
        <taxon>Acari</taxon>
        <taxon>Acariformes</taxon>
        <taxon>Trombidiformes</taxon>
        <taxon>Prostigmata</taxon>
        <taxon>Eleutherengona</taxon>
        <taxon>Raphignathae</taxon>
        <taxon>Tetranychoidea</taxon>
        <taxon>Tetranychidae</taxon>
        <taxon>Tetranychus</taxon>
    </lineage>
</organism>
<dbReference type="InterPro" id="IPR010255">
    <property type="entry name" value="Haem_peroxidase_sf"/>
</dbReference>
<dbReference type="Pfam" id="PF08030">
    <property type="entry name" value="NAD_binding_6"/>
    <property type="match status" value="1"/>
</dbReference>
<reference evidence="24" key="1">
    <citation type="submission" date="2011-08" db="EMBL/GenBank/DDBJ databases">
        <authorList>
            <person name="Rombauts S."/>
        </authorList>
    </citation>
    <scope>NUCLEOTIDE SEQUENCE</scope>
    <source>
        <strain evidence="24">London</strain>
    </source>
</reference>
<evidence type="ECO:0000256" key="20">
    <source>
        <dbReference type="SAM" id="Phobius"/>
    </source>
</evidence>
<dbReference type="GO" id="GO:0042335">
    <property type="term" value="P:cuticle development"/>
    <property type="evidence" value="ECO:0007669"/>
    <property type="project" value="UniProtKB-ARBA"/>
</dbReference>
<evidence type="ECO:0000313" key="23">
    <source>
        <dbReference type="EnsemblMetazoa" id="tetur08g07420.1"/>
    </source>
</evidence>
<dbReference type="InterPro" id="IPR013121">
    <property type="entry name" value="Fe_red_NAD-bd_6"/>
</dbReference>
<dbReference type="SUPFAM" id="SSF48113">
    <property type="entry name" value="Heme-dependent peroxidases"/>
    <property type="match status" value="1"/>
</dbReference>
<keyword evidence="4" id="KW-0575">Peroxidase</keyword>
<keyword evidence="19" id="KW-0349">Heme</keyword>
<keyword evidence="10" id="KW-0106">Calcium</keyword>
<keyword evidence="13" id="KW-0560">Oxidoreductase</keyword>
<dbReference type="PRINTS" id="PR00457">
    <property type="entry name" value="ANPEROXIDASE"/>
</dbReference>
<dbReference type="PROSITE" id="PS50222">
    <property type="entry name" value="EF_HAND_2"/>
    <property type="match status" value="2"/>
</dbReference>
<dbReference type="GO" id="GO:0042303">
    <property type="term" value="P:molting cycle"/>
    <property type="evidence" value="ECO:0007669"/>
    <property type="project" value="UniProtKB-ARBA"/>
</dbReference>
<dbReference type="CDD" id="cd00051">
    <property type="entry name" value="EFh"/>
    <property type="match status" value="2"/>
</dbReference>
<evidence type="ECO:0000256" key="9">
    <source>
        <dbReference type="ARBA" id="ARBA00022827"/>
    </source>
</evidence>
<comment type="similarity">
    <text evidence="2">In the N-terminal section; belongs to the peroxidase family.</text>
</comment>
<dbReference type="SUPFAM" id="SSF52343">
    <property type="entry name" value="Ferredoxin reductase-like, C-terminal NADP-linked domain"/>
    <property type="match status" value="1"/>
</dbReference>
<dbReference type="GO" id="GO:0004601">
    <property type="term" value="F:peroxidase activity"/>
    <property type="evidence" value="ECO:0007669"/>
    <property type="project" value="UniProtKB-KW"/>
</dbReference>
<evidence type="ECO:0000256" key="16">
    <source>
        <dbReference type="ARBA" id="ARBA00023324"/>
    </source>
</evidence>
<feature type="domain" description="EF-hand" evidence="21">
    <location>
        <begin position="917"/>
        <end position="952"/>
    </location>
</feature>
<keyword evidence="7 19" id="KW-0479">Metal-binding</keyword>
<dbReference type="GO" id="GO:0005509">
    <property type="term" value="F:calcium ion binding"/>
    <property type="evidence" value="ECO:0007669"/>
    <property type="project" value="InterPro"/>
</dbReference>
<keyword evidence="19" id="KW-0408">Iron</keyword>
<keyword evidence="9" id="KW-0274">FAD</keyword>
<name>T1KCF3_TETUR</name>
<keyword evidence="8" id="KW-0677">Repeat</keyword>
<evidence type="ECO:0000256" key="8">
    <source>
        <dbReference type="ARBA" id="ARBA00022737"/>
    </source>
</evidence>
<dbReference type="GO" id="GO:0043020">
    <property type="term" value="C:NADPH oxidase complex"/>
    <property type="evidence" value="ECO:0007669"/>
    <property type="project" value="TreeGrafter"/>
</dbReference>
<dbReference type="InterPro" id="IPR017938">
    <property type="entry name" value="Riboflavin_synthase-like_b-brl"/>
</dbReference>
<dbReference type="PANTHER" id="PTHR11972:SF208">
    <property type="entry name" value="DUAL OXIDASE-LIKE PROTEIN"/>
    <property type="match status" value="1"/>
</dbReference>
<evidence type="ECO:0000256" key="1">
    <source>
        <dbReference type="ARBA" id="ARBA00004424"/>
    </source>
</evidence>
<evidence type="ECO:0000256" key="10">
    <source>
        <dbReference type="ARBA" id="ARBA00022837"/>
    </source>
</evidence>
<dbReference type="Pfam" id="PF13202">
    <property type="entry name" value="EF-hand_5"/>
    <property type="match status" value="1"/>
</dbReference>
<dbReference type="STRING" id="32264.T1KCF3"/>
<evidence type="ECO:0000256" key="12">
    <source>
        <dbReference type="ARBA" id="ARBA00022989"/>
    </source>
</evidence>
<feature type="transmembrane region" description="Helical" evidence="20">
    <location>
        <begin position="1222"/>
        <end position="1244"/>
    </location>
</feature>
<evidence type="ECO:0000256" key="4">
    <source>
        <dbReference type="ARBA" id="ARBA00022559"/>
    </source>
</evidence>
<dbReference type="SFLD" id="SFLDG01169">
    <property type="entry name" value="NADPH_oxidase_subgroup_(NOX)"/>
    <property type="match status" value="1"/>
</dbReference>
<dbReference type="InterPro" id="IPR013112">
    <property type="entry name" value="FAD-bd_8"/>
</dbReference>
<keyword evidence="6 20" id="KW-0812">Transmembrane</keyword>
<dbReference type="InterPro" id="IPR037120">
    <property type="entry name" value="Haem_peroxidase_sf_animal"/>
</dbReference>
<accession>T1KCF3</accession>
<dbReference type="InterPro" id="IPR011992">
    <property type="entry name" value="EF-hand-dom_pair"/>
</dbReference>
<evidence type="ECO:0000256" key="6">
    <source>
        <dbReference type="ARBA" id="ARBA00022692"/>
    </source>
</evidence>
<dbReference type="SFLD" id="SFLDG01168">
    <property type="entry name" value="Ferric_reductase_subgroup_(FRE"/>
    <property type="match status" value="1"/>
</dbReference>
<dbReference type="EnsemblMetazoa" id="tetur08g07420.1">
    <property type="protein sequence ID" value="tetur08g07420.1"/>
    <property type="gene ID" value="tetur08g07420"/>
</dbReference>
<evidence type="ECO:0000256" key="19">
    <source>
        <dbReference type="PIRSR" id="PIRSR619791-2"/>
    </source>
</evidence>
<keyword evidence="15" id="KW-0325">Glycoprotein</keyword>
<keyword evidence="11" id="KW-0521">NADP</keyword>
<dbReference type="GO" id="GO:0006979">
    <property type="term" value="P:response to oxidative stress"/>
    <property type="evidence" value="ECO:0007669"/>
    <property type="project" value="InterPro"/>
</dbReference>
<dbReference type="InterPro" id="IPR013130">
    <property type="entry name" value="Fe3_Rdtase_TM_dom"/>
</dbReference>
<dbReference type="SFLD" id="SFLDS00052">
    <property type="entry name" value="Ferric_Reductase_Domain"/>
    <property type="match status" value="1"/>
</dbReference>
<dbReference type="GO" id="GO:0016324">
    <property type="term" value="C:apical plasma membrane"/>
    <property type="evidence" value="ECO:0007669"/>
    <property type="project" value="UniProtKB-SubCell"/>
</dbReference>
<dbReference type="SUPFAM" id="SSF47473">
    <property type="entry name" value="EF-hand"/>
    <property type="match status" value="1"/>
</dbReference>
<dbReference type="SMART" id="SM00054">
    <property type="entry name" value="EFh"/>
    <property type="match status" value="2"/>
</dbReference>
<feature type="domain" description="FAD-binding FR-type" evidence="22">
    <location>
        <begin position="1305"/>
        <end position="1410"/>
    </location>
</feature>
<evidence type="ECO:0000256" key="17">
    <source>
        <dbReference type="ARBA" id="ARBA00047455"/>
    </source>
</evidence>
<dbReference type="GO" id="GO:0009886">
    <property type="term" value="P:post-embryonic animal morphogenesis"/>
    <property type="evidence" value="ECO:0007669"/>
    <property type="project" value="UniProtKB-ARBA"/>
</dbReference>
<dbReference type="GO" id="GO:0042742">
    <property type="term" value="P:defense response to bacterium"/>
    <property type="evidence" value="ECO:0007669"/>
    <property type="project" value="UniProtKB-ARBA"/>
</dbReference>
<dbReference type="GO" id="GO:0016175">
    <property type="term" value="F:superoxide-generating NAD(P)H oxidase activity"/>
    <property type="evidence" value="ECO:0007669"/>
    <property type="project" value="UniProtKB-ARBA"/>
</dbReference>
<evidence type="ECO:0000313" key="24">
    <source>
        <dbReference type="Proteomes" id="UP000015104"/>
    </source>
</evidence>
<evidence type="ECO:0000256" key="14">
    <source>
        <dbReference type="ARBA" id="ARBA00023136"/>
    </source>
</evidence>
<feature type="transmembrane region" description="Helical" evidence="20">
    <location>
        <begin position="1160"/>
        <end position="1180"/>
    </location>
</feature>
<dbReference type="EMBL" id="CAEY01001960">
    <property type="status" value="NOT_ANNOTATED_CDS"/>
    <property type="molecule type" value="Genomic_DNA"/>
</dbReference>
<dbReference type="Pfam" id="PF01794">
    <property type="entry name" value="Ferric_reduct"/>
    <property type="match status" value="1"/>
</dbReference>
<dbReference type="PANTHER" id="PTHR11972">
    <property type="entry name" value="NADPH OXIDASE"/>
    <property type="match status" value="1"/>
</dbReference>
<dbReference type="InterPro" id="IPR019791">
    <property type="entry name" value="Haem_peroxidase_animal"/>
</dbReference>
<dbReference type="CDD" id="cd06186">
    <property type="entry name" value="NOX_Duox_like_FAD_NADP"/>
    <property type="match status" value="1"/>
</dbReference>
<evidence type="ECO:0000256" key="15">
    <source>
        <dbReference type="ARBA" id="ARBA00023180"/>
    </source>
</evidence>
<evidence type="ECO:0000256" key="18">
    <source>
        <dbReference type="ARBA" id="ARBA00048762"/>
    </source>
</evidence>
<dbReference type="Gene3D" id="1.10.640.10">
    <property type="entry name" value="Haem peroxidase domain superfamily, animal type"/>
    <property type="match status" value="1"/>
</dbReference>
<dbReference type="Gene3D" id="3.40.50.80">
    <property type="entry name" value="Nucleotide-binding domain of ferredoxin-NADP reductase (FNR) module"/>
    <property type="match status" value="1"/>
</dbReference>
<dbReference type="HOGENOM" id="CLU_004482_1_0_1"/>
<sequence length="1585" mass="183258">MKVVSIRRNTLLRDTNSKFKFPEIQESRNRYLKDEKPSLDDHEAFLDWFLKESSLDYSEIYQSYDGWYNNKDKPNLGSTGSSLSRLTSARYQDGVGKPLISDLPNPFHLSSLLSTNDNENIVNRLGKNALLVFFGEHVTNEIVDTRIQSSCPPEYFDVEIPSDHEFKRKLGRSFMPFIRGKYSQETGKSVNNPRKMISDATPYIDGGTIYGRSKMVTDQLRSFESGRLRSDISNKNFPAKNRNGLPNDNEPIYQNNTNSAHMESVKRFYATGDYHANENPFLLAINIMWFRWHNLIADKLRKNNRHWDDEKIFNTARKWVIASQQQVIINEWLPIWTGKSLTKYNGYKKSVDPSVSHLFSGSAMRYGHVLVPPTVKLWFDVCDQSYNVNKRKLRQIKRKNNPLYNTSPVKLCNSFFSSFNLTEKSYKSFFLSLTVTSSRPDGASISKNLRRRTYGPIDFTRRDLASVNIQRGRDFGLPDYLSTRSLFNLPVYGDMYSINSNLWNSSTTNFHKISTLYKNVNDIDVYFGGLMESNANGIGETFREIINEQFTRIRDSDYFWYQNRENKLFDDTQIKKLELLSIRDILTLTLNVSVQEKPFLLPNERDNFPAECGSPDLIKFPCQYGACFALSNINTADNDEIGFCPNPQTFDYMTGSEFPLFTTIGSLGLYVLGCWLILWILVSRRKRKDELIRRKSKRAKMSASPGINSTIAFEWESGEDSMKPILINFELKEKRISIKSLGHEEKLIRRIDFKGIQSIKLQISVNSKQPLIAAKIPNEHDLIVTFDNEAEQTVFVQQLEAFLESIGVGRERQQMDAKRILKSCYSKHERQKHLESFFRAVFAHSFDIKPLKSKVDLKIAKNILQTELTEYEFAEALAMRPDSLFVKQMFSLVDKDENGYISFREFLDMMIIFAKGSSDQKAKLMFDMYDLDGTGSLSKQEFSTMIRSMLELANQSIDSKQMEELISSMFTSAGLDSKNELNLTDFLKFLGDYKEEFGYVELNLEVGDLKVEIDSSQSKRQSAMFRARDKIVRAYSIYKEEPQSTERSSKDNSISIETQHPTEQHGFINQLSRFIDETKWHIFWFLVFFLIIGYLLIDKLIYYTYFNEDRGLRQIAGFGVAISRGTASVIMFIFSILLITMSRNLITVLRETFLNKYIPFDASVSFHKIIAIIGLIFAIIHSIGHTFNFYHILTQRPSDLMCLFPSFYSRSNELPKFQDWCFHTITGVTGLLLLALMTIIYIFSTPVSRRYVFTAFWSTHNLYPLFYLLMFLHGLGRLIQEPLLTSYLIVPLVLFKIDKLISISRKKSEIPVVRVVHYPSNVTLLCFAKPENFDYKSGQWVRISSVALNSNEFHPFTLASAPHEENLQLYIRAVGPFTTNIRQIYDPNGLSMSPYPNIRLDGPYGETHQDWFRFPVSVLVGGGIGVTPFASILKDVAFKASINRMTTCKKVYFLWVTRTQKHFEWLVDILRDLEEKDVSNLVCVHIFITQFYDKFDLRTMMLYVCERHFQRVSNRSLFTGLKAKTQFGRPDFHQFFTSLQRLHPKVARIGVFSCGPPPMTNSVGSACERMNRQSGALFIHHSENF</sequence>
<dbReference type="EC" id="1.6.3.1" evidence="3"/>
<dbReference type="GO" id="GO:0042554">
    <property type="term" value="P:superoxide anion generation"/>
    <property type="evidence" value="ECO:0007669"/>
    <property type="project" value="TreeGrafter"/>
</dbReference>
<feature type="transmembrane region" description="Helical" evidence="20">
    <location>
        <begin position="1251"/>
        <end position="1272"/>
    </location>
</feature>
<evidence type="ECO:0000256" key="13">
    <source>
        <dbReference type="ARBA" id="ARBA00023002"/>
    </source>
</evidence>
<dbReference type="Pfam" id="PF03098">
    <property type="entry name" value="An_peroxidase"/>
    <property type="match status" value="1"/>
</dbReference>
<dbReference type="InterPro" id="IPR039261">
    <property type="entry name" value="FNR_nucleotide-bd"/>
</dbReference>